<name>A0A5P8M7I8_9LACO</name>
<evidence type="ECO:0000313" key="2">
    <source>
        <dbReference type="Proteomes" id="UP000326779"/>
    </source>
</evidence>
<evidence type="ECO:0000313" key="1">
    <source>
        <dbReference type="EMBL" id="QFR24175.1"/>
    </source>
</evidence>
<protein>
    <submittedName>
        <fullName evidence="1">Uncharacterized protein</fullName>
    </submittedName>
</protein>
<dbReference type="KEGG" id="lhb:D1010_12730"/>
<dbReference type="Proteomes" id="UP000326779">
    <property type="component" value="Chromosome"/>
</dbReference>
<dbReference type="EMBL" id="CP045143">
    <property type="protein sequence ID" value="QFR24175.1"/>
    <property type="molecule type" value="Genomic_DNA"/>
</dbReference>
<dbReference type="AlphaFoldDB" id="A0A5P8M7I8"/>
<organism evidence="1 2">
    <name type="scientific">Schleiferilactobacillus harbinensis</name>
    <dbReference type="NCBI Taxonomy" id="304207"/>
    <lineage>
        <taxon>Bacteria</taxon>
        <taxon>Bacillati</taxon>
        <taxon>Bacillota</taxon>
        <taxon>Bacilli</taxon>
        <taxon>Lactobacillales</taxon>
        <taxon>Lactobacillaceae</taxon>
        <taxon>Schleiferilactobacillus</taxon>
    </lineage>
</organism>
<reference evidence="1 2" key="1">
    <citation type="submission" date="2019-10" db="EMBL/GenBank/DDBJ databases">
        <title>The completed genome of Lactobacillus harbinensis M1.</title>
        <authorList>
            <person name="Zheng Y."/>
        </authorList>
    </citation>
    <scope>NUCLEOTIDE SEQUENCE [LARGE SCALE GENOMIC DNA]</scope>
    <source>
        <strain evidence="1 2">M1</strain>
    </source>
</reference>
<gene>
    <name evidence="1" type="ORF">D1010_12730</name>
</gene>
<sequence>MNYELINGVTPQSPVWPRFKQWAKEANAPFIVLQSLPGLLGVEKEEDVHLRSVIDFLTKRRYTSGNYRFFNEAPVPDGSEIYMSSDGAINIIYEGETIGLEVVYANTRRAIKQIDYFNPDGTHDFTEEYAFDGNHYSNLLYYNNALQQIQFLNNDGQVVVRQYLFDGKINLITVEEPSTGRILNRYDNLISFLTATVSQMVTAHDTVRIHYMGVEMNALSESPAHNVLRLVESPFGDDGAVRGFLLMILKDEIKYIQEVELSKAAYHALAMQNIPLSKATIIDDSLSDPY</sequence>
<accession>A0A5P8M7I8</accession>
<dbReference type="RefSeq" id="WP_152261165.1">
    <property type="nucleotide sequence ID" value="NZ_CP045143.1"/>
</dbReference>
<proteinExistence type="predicted"/>